<evidence type="ECO:0000313" key="1">
    <source>
        <dbReference type="EMBL" id="OSI21679.1"/>
    </source>
</evidence>
<proteinExistence type="predicted"/>
<dbReference type="RefSeq" id="WP_085359266.1">
    <property type="nucleotide sequence ID" value="NZ_MTAB01000011.1"/>
</dbReference>
<reference evidence="2" key="1">
    <citation type="submission" date="2017-01" db="EMBL/GenBank/DDBJ databases">
        <authorList>
            <person name="Mah S.A."/>
            <person name="Swanson W.J."/>
            <person name="Moy G.W."/>
            <person name="Vacquier V.D."/>
        </authorList>
    </citation>
    <scope>NUCLEOTIDE SEQUENCE [LARGE SCALE GENOMIC DNA]</scope>
    <source>
        <strain evidence="2">124861</strain>
    </source>
</reference>
<accession>A0A1X3DIS7</accession>
<sequence>MIISKTPKSVWKILYRAYRSHKNYHRKYDAIHEQWVDSGYDDEFFNKLDNLYSKLQNAHTLWLDALDVLRQTLNTKHLGLQPDVLCDYAHNKDPYAIGDYTHQEQLKARLLCFREKKAIQAADKARENFDWNNIDTLLCESPNELYGELFSDKRPEYTDREWQCRNRYINMSEDIDAGLSAFQLVDLIARGEFRYGILGHHSRGCEVQPRIP</sequence>
<protein>
    <submittedName>
        <fullName evidence="1">Uncharacterized protein</fullName>
    </submittedName>
</protein>
<gene>
    <name evidence="1" type="ORF">BV912_06415</name>
</gene>
<dbReference type="EMBL" id="MTAB01000011">
    <property type="protein sequence ID" value="OSI21679.1"/>
    <property type="molecule type" value="Genomic_DNA"/>
</dbReference>
<organism evidence="1 2">
    <name type="scientific">Neisseria dumasiana</name>
    <dbReference type="NCBI Taxonomy" id="1931275"/>
    <lineage>
        <taxon>Bacteria</taxon>
        <taxon>Pseudomonadati</taxon>
        <taxon>Pseudomonadota</taxon>
        <taxon>Betaproteobacteria</taxon>
        <taxon>Neisseriales</taxon>
        <taxon>Neisseriaceae</taxon>
        <taxon>Neisseria</taxon>
    </lineage>
</organism>
<dbReference type="AlphaFoldDB" id="A0A1X3DIS7"/>
<comment type="caution">
    <text evidence="1">The sequence shown here is derived from an EMBL/GenBank/DDBJ whole genome shotgun (WGS) entry which is preliminary data.</text>
</comment>
<name>A0A1X3DIS7_9NEIS</name>
<dbReference type="Proteomes" id="UP000193303">
    <property type="component" value="Unassembled WGS sequence"/>
</dbReference>
<evidence type="ECO:0000313" key="2">
    <source>
        <dbReference type="Proteomes" id="UP000193303"/>
    </source>
</evidence>